<dbReference type="InterPro" id="IPR016164">
    <property type="entry name" value="FAD-linked_Oxase-like_C"/>
</dbReference>
<keyword evidence="7" id="KW-0411">Iron-sulfur</keyword>
<dbReference type="SUPFAM" id="SSF55103">
    <property type="entry name" value="FAD-linked oxidases, C-terminal domain"/>
    <property type="match status" value="1"/>
</dbReference>
<evidence type="ECO:0000256" key="1">
    <source>
        <dbReference type="ARBA" id="ARBA00001974"/>
    </source>
</evidence>
<dbReference type="PROSITE" id="PS51387">
    <property type="entry name" value="FAD_PCMH"/>
    <property type="match status" value="1"/>
</dbReference>
<dbReference type="InterPro" id="IPR016167">
    <property type="entry name" value="FAD-bd_PCMH_sub1"/>
</dbReference>
<name>A0AAU7ZSP7_9BACT</name>
<dbReference type="InterPro" id="IPR004113">
    <property type="entry name" value="FAD-bd_oxidored_4_C"/>
</dbReference>
<dbReference type="Pfam" id="PF02913">
    <property type="entry name" value="FAD-oxidase_C"/>
    <property type="match status" value="1"/>
</dbReference>
<dbReference type="InterPro" id="IPR036318">
    <property type="entry name" value="FAD-bd_PCMH-like_sf"/>
</dbReference>
<dbReference type="InterPro" id="IPR004017">
    <property type="entry name" value="Cys_rich_dom"/>
</dbReference>
<dbReference type="GO" id="GO:0004458">
    <property type="term" value="F:D-lactate dehydrogenase (cytochrome) activity"/>
    <property type="evidence" value="ECO:0007669"/>
    <property type="project" value="TreeGrafter"/>
</dbReference>
<dbReference type="EMBL" id="CP132942">
    <property type="protein sequence ID" value="XCB34053.1"/>
    <property type="molecule type" value="Genomic_DNA"/>
</dbReference>
<gene>
    <name evidence="10" type="ORF">RBB77_03925</name>
</gene>
<organism evidence="10">
    <name type="scientific">Tunturiibacter psychrotolerans</name>
    <dbReference type="NCBI Taxonomy" id="3069686"/>
    <lineage>
        <taxon>Bacteria</taxon>
        <taxon>Pseudomonadati</taxon>
        <taxon>Acidobacteriota</taxon>
        <taxon>Terriglobia</taxon>
        <taxon>Terriglobales</taxon>
        <taxon>Acidobacteriaceae</taxon>
        <taxon>Tunturiibacter</taxon>
    </lineage>
</organism>
<accession>A0AAU7ZSP7</accession>
<dbReference type="PANTHER" id="PTHR11748:SF119">
    <property type="entry name" value="D-2-HYDROXYGLUTARATE DEHYDROGENASE"/>
    <property type="match status" value="1"/>
</dbReference>
<dbReference type="Pfam" id="PF02754">
    <property type="entry name" value="CCG"/>
    <property type="match status" value="2"/>
</dbReference>
<evidence type="ECO:0000256" key="3">
    <source>
        <dbReference type="ARBA" id="ARBA00022723"/>
    </source>
</evidence>
<evidence type="ECO:0000256" key="6">
    <source>
        <dbReference type="ARBA" id="ARBA00023004"/>
    </source>
</evidence>
<dbReference type="Pfam" id="PF13183">
    <property type="entry name" value="Fer4_8"/>
    <property type="match status" value="1"/>
</dbReference>
<dbReference type="Gene3D" id="3.30.70.2740">
    <property type="match status" value="1"/>
</dbReference>
<evidence type="ECO:0000256" key="5">
    <source>
        <dbReference type="ARBA" id="ARBA00023002"/>
    </source>
</evidence>
<dbReference type="GO" id="GO:0008720">
    <property type="term" value="F:D-lactate dehydrogenase (NAD+) activity"/>
    <property type="evidence" value="ECO:0007669"/>
    <property type="project" value="TreeGrafter"/>
</dbReference>
<evidence type="ECO:0000256" key="2">
    <source>
        <dbReference type="ARBA" id="ARBA00022630"/>
    </source>
</evidence>
<dbReference type="PANTHER" id="PTHR11748">
    <property type="entry name" value="D-LACTATE DEHYDROGENASE"/>
    <property type="match status" value="1"/>
</dbReference>
<reference evidence="10" key="1">
    <citation type="submission" date="2023-08" db="EMBL/GenBank/DDBJ databases">
        <authorList>
            <person name="Messyasz A."/>
            <person name="Mannisto M.K."/>
            <person name="Kerkhof L.J."/>
            <person name="Haggblom M."/>
        </authorList>
    </citation>
    <scope>NUCLEOTIDE SEQUENCE</scope>
    <source>
        <strain evidence="10">X5P6</strain>
    </source>
</reference>
<dbReference type="GO" id="GO:0046872">
    <property type="term" value="F:metal ion binding"/>
    <property type="evidence" value="ECO:0007669"/>
    <property type="project" value="UniProtKB-KW"/>
</dbReference>
<dbReference type="GO" id="GO:1903457">
    <property type="term" value="P:lactate catabolic process"/>
    <property type="evidence" value="ECO:0007669"/>
    <property type="project" value="TreeGrafter"/>
</dbReference>
<dbReference type="GO" id="GO:0071949">
    <property type="term" value="F:FAD binding"/>
    <property type="evidence" value="ECO:0007669"/>
    <property type="project" value="InterPro"/>
</dbReference>
<sequence>MSTSPFVVLPSSHARAHDTFPDADELASLLREQIRGEVRFDPASKALYSTDASNYRHIPIGVVIPRDEADVITTVALCRRFNAPVLTRGAGTSLAGQGCNAAVILDFSKYMNGMGEIDVQNRTVQVQPGIVLDRVRDAAEKLHLTFAPDPATHSRCTIGGMIGNNSCGVHGLMGGKTVDNIASLDLLLYDGTRLTVGPTTEAELAANIAAGGRVGEIYATLKSLRDTYANQVREKFPNIPRRVSGFNLDELLPENSFNVARAMVGSEGTCAIILGATLELVQSPPCRTLVGVGFPDIFLGADYVPQILEHKPIGFEGMDGLLLDAMRRKQKFAEELTLLPEGNGFLIVEFGADTQPEANAKARALAAYLKTIPAEATTRIYTSAEAKSVWRVRESALGATAFIPGVGTGWEGWEDAAVDPHQLGSYLRAIFALMNEYGYRSPMYGHFGQGCVHMRHNFDLETPEGILKFRQFMDSAADIALAHGGSLSGEHGDGQARGALLPKMFGPELMQAFRTFKRLFDPTNRLNPGKLIDAHEPHEDLRLGADYNPWHPKTHFAYAENNGSFADANLRCVGVGACRKTDAGTMCPSFMATGEELHSTRGRAHLLWELMQGEVLPDQWKNKQVKESLDLCLACKACKSECPVSVDMATYKSEFLAHHYEGESRPLSHYAFGRIDLFARLASYAPHLVNTINHTPLISAVMKKLLHIHPKRTFPRFSKPFTPDRRLARDPQRRRDRRIPLPAEAPEVFLWADTFNNYFHPAAMRAAHNVLTTAGFRVTLPTQHLCCGRPLYDFGMLDTAKDYLLKTLNALTAQLQAGTPIVVLEPSCASVFRDELTNLLPHDPRAQKLRDQTFLLSEFLVKHAPHYRPPQLDEKILVHGHCHHRATMGMHDEIALLRLTGADVELLDSGCCGMAGPFGFEKEKYTVSQTLANRVLLPAVRNKAANTILVTDGFSCAEQVTQNTNTKPMHLAEVLAQPQKP</sequence>
<keyword evidence="6" id="KW-0408">Iron</keyword>
<dbReference type="GO" id="GO:0051536">
    <property type="term" value="F:iron-sulfur cluster binding"/>
    <property type="evidence" value="ECO:0007669"/>
    <property type="project" value="UniProtKB-KW"/>
</dbReference>
<dbReference type="SUPFAM" id="SSF46548">
    <property type="entry name" value="alpha-helical ferredoxin"/>
    <property type="match status" value="1"/>
</dbReference>
<keyword evidence="2" id="KW-0285">Flavoprotein</keyword>
<dbReference type="Pfam" id="PF01565">
    <property type="entry name" value="FAD_binding_4"/>
    <property type="match status" value="1"/>
</dbReference>
<dbReference type="InterPro" id="IPR016169">
    <property type="entry name" value="FAD-bd_PCMH_sub2"/>
</dbReference>
<dbReference type="InterPro" id="IPR017896">
    <property type="entry name" value="4Fe4S_Fe-S-bd"/>
</dbReference>
<protein>
    <submittedName>
        <fullName evidence="10">FAD-binding and (Fe-S)-binding domain-containing protein</fullName>
    </submittedName>
</protein>
<dbReference type="AlphaFoldDB" id="A0AAU7ZSP7"/>
<feature type="domain" description="FAD-binding PCMH-type" evidence="9">
    <location>
        <begin position="55"/>
        <end position="283"/>
    </location>
</feature>
<dbReference type="Gene3D" id="3.30.465.10">
    <property type="match status" value="1"/>
</dbReference>
<dbReference type="Gene3D" id="1.10.45.10">
    <property type="entry name" value="Vanillyl-alcohol Oxidase, Chain A, domain 4"/>
    <property type="match status" value="1"/>
</dbReference>
<keyword evidence="4" id="KW-0274">FAD</keyword>
<dbReference type="InterPro" id="IPR016166">
    <property type="entry name" value="FAD-bd_PCMH"/>
</dbReference>
<dbReference type="Gene3D" id="3.30.43.10">
    <property type="entry name" value="Uridine Diphospho-n-acetylenolpyruvylglucosamine Reductase, domain 2"/>
    <property type="match status" value="1"/>
</dbReference>
<evidence type="ECO:0000259" key="9">
    <source>
        <dbReference type="PROSITE" id="PS51387"/>
    </source>
</evidence>
<proteinExistence type="predicted"/>
<dbReference type="PROSITE" id="PS51379">
    <property type="entry name" value="4FE4S_FER_2"/>
    <property type="match status" value="1"/>
</dbReference>
<dbReference type="InterPro" id="IPR017900">
    <property type="entry name" value="4Fe4S_Fe_S_CS"/>
</dbReference>
<dbReference type="RefSeq" id="WP_353064895.1">
    <property type="nucleotide sequence ID" value="NZ_CP132942.1"/>
</dbReference>
<evidence type="ECO:0000313" key="10">
    <source>
        <dbReference type="EMBL" id="XCB34053.1"/>
    </source>
</evidence>
<dbReference type="InterPro" id="IPR016171">
    <property type="entry name" value="Vanillyl_alc_oxidase_C-sub2"/>
</dbReference>
<dbReference type="KEGG" id="tpsc:RBB77_03925"/>
<dbReference type="SUPFAM" id="SSF56176">
    <property type="entry name" value="FAD-binding/transporter-associated domain-like"/>
    <property type="match status" value="1"/>
</dbReference>
<feature type="domain" description="4Fe-4S ferredoxin-type" evidence="8">
    <location>
        <begin position="623"/>
        <end position="651"/>
    </location>
</feature>
<keyword evidence="5" id="KW-0560">Oxidoreductase</keyword>
<evidence type="ECO:0000259" key="8">
    <source>
        <dbReference type="PROSITE" id="PS51379"/>
    </source>
</evidence>
<evidence type="ECO:0000256" key="4">
    <source>
        <dbReference type="ARBA" id="ARBA00022827"/>
    </source>
</evidence>
<keyword evidence="3" id="KW-0479">Metal-binding</keyword>
<evidence type="ECO:0000256" key="7">
    <source>
        <dbReference type="ARBA" id="ARBA00023014"/>
    </source>
</evidence>
<dbReference type="PROSITE" id="PS00198">
    <property type="entry name" value="4FE4S_FER_1"/>
    <property type="match status" value="1"/>
</dbReference>
<reference evidence="10" key="2">
    <citation type="journal article" date="2024" name="Environ. Microbiol.">
        <title>Genome analysis and description of Tunturibacter gen. nov. expands the diversity of Terriglobia in tundra soils.</title>
        <authorList>
            <person name="Messyasz A."/>
            <person name="Mannisto M.K."/>
            <person name="Kerkhof L.J."/>
            <person name="Haggblom M.M."/>
        </authorList>
    </citation>
    <scope>NUCLEOTIDE SEQUENCE</scope>
    <source>
        <strain evidence="10">X5P6</strain>
    </source>
</reference>
<comment type="cofactor">
    <cofactor evidence="1">
        <name>FAD</name>
        <dbReference type="ChEBI" id="CHEBI:57692"/>
    </cofactor>
</comment>
<dbReference type="InterPro" id="IPR006094">
    <property type="entry name" value="Oxid_FAD_bind_N"/>
</dbReference>